<feature type="compositionally biased region" description="Polar residues" evidence="7">
    <location>
        <begin position="758"/>
        <end position="773"/>
    </location>
</feature>
<keyword evidence="2" id="KW-0963">Cytoplasm</keyword>
<comment type="caution">
    <text evidence="9">The sequence shown here is derived from an EMBL/GenBank/DDBJ whole genome shotgun (WGS) entry which is preliminary data.</text>
</comment>
<feature type="compositionally biased region" description="Polar residues" evidence="7">
    <location>
        <begin position="995"/>
        <end position="1012"/>
    </location>
</feature>
<keyword evidence="4" id="KW-0677">Repeat</keyword>
<name>A0A8J2RT21_9CRUS</name>
<dbReference type="SMART" id="SM00408">
    <property type="entry name" value="IGc2"/>
    <property type="match status" value="1"/>
</dbReference>
<dbReference type="PANTHER" id="PTHR12231">
    <property type="entry name" value="CTX-RELATED TYPE I TRANSMEMBRANE PROTEIN"/>
    <property type="match status" value="1"/>
</dbReference>
<evidence type="ECO:0000313" key="9">
    <source>
        <dbReference type="EMBL" id="CAH0104360.1"/>
    </source>
</evidence>
<feature type="compositionally biased region" description="Polar residues" evidence="7">
    <location>
        <begin position="556"/>
        <end position="566"/>
    </location>
</feature>
<feature type="region of interest" description="Disordered" evidence="7">
    <location>
        <begin position="28"/>
        <end position="130"/>
    </location>
</feature>
<dbReference type="InterPro" id="IPR013098">
    <property type="entry name" value="Ig_I-set"/>
</dbReference>
<dbReference type="PROSITE" id="PS50835">
    <property type="entry name" value="IG_LIKE"/>
    <property type="match status" value="1"/>
</dbReference>
<feature type="compositionally biased region" description="Basic and acidic residues" evidence="7">
    <location>
        <begin position="451"/>
        <end position="463"/>
    </location>
</feature>
<feature type="compositionally biased region" description="Basic and acidic residues" evidence="7">
    <location>
        <begin position="108"/>
        <end position="126"/>
    </location>
</feature>
<dbReference type="Pfam" id="PF07679">
    <property type="entry name" value="I-set"/>
    <property type="match status" value="1"/>
</dbReference>
<evidence type="ECO:0000256" key="5">
    <source>
        <dbReference type="ARBA" id="ARBA00023157"/>
    </source>
</evidence>
<evidence type="ECO:0000256" key="4">
    <source>
        <dbReference type="ARBA" id="ARBA00022737"/>
    </source>
</evidence>
<feature type="compositionally biased region" description="Basic and acidic residues" evidence="7">
    <location>
        <begin position="357"/>
        <end position="368"/>
    </location>
</feature>
<feature type="compositionally biased region" description="Basic and acidic residues" evidence="7">
    <location>
        <begin position="837"/>
        <end position="849"/>
    </location>
</feature>
<gene>
    <name evidence="9" type="ORF">DGAL_LOCUS7209</name>
</gene>
<keyword evidence="3" id="KW-0732">Signal</keyword>
<evidence type="ECO:0000256" key="2">
    <source>
        <dbReference type="ARBA" id="ARBA00022490"/>
    </source>
</evidence>
<comment type="subcellular location">
    <subcellularLocation>
        <location evidence="1">Cytoplasm</location>
    </subcellularLocation>
</comment>
<feature type="domain" description="Ig-like" evidence="8">
    <location>
        <begin position="1505"/>
        <end position="1594"/>
    </location>
</feature>
<feature type="region of interest" description="Disordered" evidence="7">
    <location>
        <begin position="291"/>
        <end position="317"/>
    </location>
</feature>
<evidence type="ECO:0000259" key="8">
    <source>
        <dbReference type="PROSITE" id="PS50835"/>
    </source>
</evidence>
<feature type="region of interest" description="Disordered" evidence="7">
    <location>
        <begin position="154"/>
        <end position="279"/>
    </location>
</feature>
<dbReference type="InterPro" id="IPR051170">
    <property type="entry name" value="Neural/epithelial_adhesion"/>
</dbReference>
<feature type="compositionally biased region" description="Polar residues" evidence="7">
    <location>
        <begin position="201"/>
        <end position="216"/>
    </location>
</feature>
<organism evidence="9 10">
    <name type="scientific">Daphnia galeata</name>
    <dbReference type="NCBI Taxonomy" id="27404"/>
    <lineage>
        <taxon>Eukaryota</taxon>
        <taxon>Metazoa</taxon>
        <taxon>Ecdysozoa</taxon>
        <taxon>Arthropoda</taxon>
        <taxon>Crustacea</taxon>
        <taxon>Branchiopoda</taxon>
        <taxon>Diplostraca</taxon>
        <taxon>Cladocera</taxon>
        <taxon>Anomopoda</taxon>
        <taxon>Daphniidae</taxon>
        <taxon>Daphnia</taxon>
    </lineage>
</organism>
<dbReference type="SUPFAM" id="SSF48726">
    <property type="entry name" value="Immunoglobulin"/>
    <property type="match status" value="1"/>
</dbReference>
<feature type="compositionally biased region" description="Basic and acidic residues" evidence="7">
    <location>
        <begin position="1110"/>
        <end position="1121"/>
    </location>
</feature>
<feature type="compositionally biased region" description="Basic and acidic residues" evidence="7">
    <location>
        <begin position="856"/>
        <end position="895"/>
    </location>
</feature>
<dbReference type="InterPro" id="IPR013783">
    <property type="entry name" value="Ig-like_fold"/>
</dbReference>
<feature type="region of interest" description="Disordered" evidence="7">
    <location>
        <begin position="1188"/>
        <end position="1276"/>
    </location>
</feature>
<dbReference type="FunFam" id="2.60.40.10:FF:000425">
    <property type="entry name" value="Myosin light chain kinase"/>
    <property type="match status" value="1"/>
</dbReference>
<protein>
    <recommendedName>
        <fullName evidence="8">Ig-like domain-containing protein</fullName>
    </recommendedName>
</protein>
<keyword evidence="10" id="KW-1185">Reference proteome</keyword>
<dbReference type="InterPro" id="IPR003598">
    <property type="entry name" value="Ig_sub2"/>
</dbReference>
<dbReference type="SMART" id="SM00409">
    <property type="entry name" value="IG"/>
    <property type="match status" value="1"/>
</dbReference>
<feature type="region of interest" description="Disordered" evidence="7">
    <location>
        <begin position="794"/>
        <end position="905"/>
    </location>
</feature>
<evidence type="ECO:0000256" key="7">
    <source>
        <dbReference type="SAM" id="MobiDB-lite"/>
    </source>
</evidence>
<feature type="region of interest" description="Disordered" evidence="7">
    <location>
        <begin position="924"/>
        <end position="946"/>
    </location>
</feature>
<feature type="compositionally biased region" description="Basic and acidic residues" evidence="7">
    <location>
        <begin position="543"/>
        <end position="555"/>
    </location>
</feature>
<dbReference type="InterPro" id="IPR036179">
    <property type="entry name" value="Ig-like_dom_sf"/>
</dbReference>
<feature type="region of interest" description="Disordered" evidence="7">
    <location>
        <begin position="993"/>
        <end position="1018"/>
    </location>
</feature>
<keyword evidence="6" id="KW-0393">Immunoglobulin domain</keyword>
<dbReference type="PANTHER" id="PTHR12231:SF218">
    <property type="entry name" value="MICROFIBRILLAR-ASSOCIATED PROTEIN 3-LIKE"/>
    <property type="match status" value="1"/>
</dbReference>
<evidence type="ECO:0000313" key="10">
    <source>
        <dbReference type="Proteomes" id="UP000789390"/>
    </source>
</evidence>
<evidence type="ECO:0000256" key="3">
    <source>
        <dbReference type="ARBA" id="ARBA00022729"/>
    </source>
</evidence>
<reference evidence="9" key="1">
    <citation type="submission" date="2021-11" db="EMBL/GenBank/DDBJ databases">
        <authorList>
            <person name="Schell T."/>
        </authorList>
    </citation>
    <scope>NUCLEOTIDE SEQUENCE</scope>
    <source>
        <strain evidence="9">M5</strain>
    </source>
</reference>
<evidence type="ECO:0000256" key="6">
    <source>
        <dbReference type="ARBA" id="ARBA00023319"/>
    </source>
</evidence>
<keyword evidence="5" id="KW-1015">Disulfide bond</keyword>
<feature type="compositionally biased region" description="Basic and acidic residues" evidence="7">
    <location>
        <begin position="507"/>
        <end position="519"/>
    </location>
</feature>
<feature type="region of interest" description="Disordered" evidence="7">
    <location>
        <begin position="355"/>
        <end position="566"/>
    </location>
</feature>
<dbReference type="EMBL" id="CAKKLH010000135">
    <property type="protein sequence ID" value="CAH0104360.1"/>
    <property type="molecule type" value="Genomic_DNA"/>
</dbReference>
<evidence type="ECO:0000256" key="1">
    <source>
        <dbReference type="ARBA" id="ARBA00004496"/>
    </source>
</evidence>
<feature type="compositionally biased region" description="Basic and acidic residues" evidence="7">
    <location>
        <begin position="66"/>
        <end position="75"/>
    </location>
</feature>
<accession>A0A8J2RT21</accession>
<feature type="region of interest" description="Disordered" evidence="7">
    <location>
        <begin position="749"/>
        <end position="777"/>
    </location>
</feature>
<dbReference type="Proteomes" id="UP000789390">
    <property type="component" value="Unassembled WGS sequence"/>
</dbReference>
<sequence>MKESGFIETSYTLTVKCLRKQARFQRVGYLKGPKTPSDDQATDQHHTSQTTTSTNVVSIKKASTGEQKRTSRTDGAHQSASWRRRESSSPPTERIPMVEEAPWRKRSRSEDRRPGQLSLNKKEEPAWKQGLQLLKKPQVKAEESLKLAPAWKSGAEMLRKSSPNRRTSLIDTVPPLASKTSSSADVPWKRGVQLLKKTSRENSPTKTDLPETSQEASVPWKIGVQMLRKTSRDSSPATTPSHPEAPVQLGVPWKSVKLRKTSGSRDVSPEKRESTTSTQLLEVVEWKAGKEMLRKRSPTPVRPESVESTEQVHNKKDSAKAFLTQKLAALANKEQEAKGTTIHQSRDKLKTIPIKKAVKEEHIHHVELKPTPQKPKPNEKEPPSSPIVLRKIPGQSKEISDSSETVLKAGKKPDQIETFGRVDLKKTPQKQIKEIAKPDHKVELKPIPPKSKPEELQHSESKPVKKVSQKTIKIPSDSSKTTLMSVPTTSERSEISTTDVSVVKQKIKPELPSKPKESVQEPEGTSVPVSVKPAIPQKPKTVSLERKKLHDKTTENIDASSSTLVSDDTEEVISAIQLKETLLVELENKNKPELPAKPASFNEEITLKHVPKLKEAHIAEPQSEIQLKRTLQKPSVSKSETAKVELKKVTTKDLKPAPMVRKDEAQEQWSDVKLKPVPAKLVFKEVSEQLLSSSEPLKPQLEQFVEKETTAEVGKPLEPTLVIDNEPEIVTVTPWRKNTLILEPPVPANVEDSAESAPFQSESITIETNLSSQKGKEKSIKQIQLVPEQIPEVVLKRTPQRNQPEETAQEGIQLKKIPLKSPIDDQDQTVSLKPIPRPKEDEKTTEVVLKRTPQKSKPEEVETQEIKLKRVSVKPKEMPDKPEIKLKPITPRKEVSPIQPKQVDVGSIQHIDDIPQQTKESITLAKRSPDRTGQMQPPIVKDVTPLATPTRVDQVILPDSVPEEVTVAKREVPWRKKAVPQVPENKEKIDIVPVTLSQTDETPKTSIPTSTPADVFPKKTKDVPVDVKITLEQVIPARIEPESVPEVAPELQTLQTSPPEETKLTGIVLSKPQEIPKIPEGSKSVKRSPREPDVVPIPQQVVLKRTPQKPKVEEPEPEIVKLKKIPQPEAPSVIPIPTPESQSNIPTSIPEKVPQVRKDVPVVTQMILKPTVPAREIEPEGVTEVLLKPSPQVRKPEEIQPKENVISKPKETPTIPEGSKSVKRSPREPEVVPVPQQVVLKRTPQKPKAEEPQPEIIKLKKIPQPESVTQTQESKIEVQFDKGPAVFKSESEIPTTLSSDHVSQVSIEFIPEDKKPQPELPVTAEAKIDVSPSWRKPRTPSVTPTTPMEEKPLKPEVVETVPATPILEQSPPVDQISSSVTRLKRTQRQYIPDISQTTSVHIQQVELKPVDEPATATTLTASVKSVQLKRPDVPAVPSVTSEIKTEQQAVTSNVVSDQTVSITTKKISKTFIHKTEMVQQSPEEKVTRLPKMKASISMAPKFQAPVFTKKLQPLSSRTGKKVRLHCQFQGEPQPTITWYRNESVLLPTADRLDITTEPTSSVLEISQIVLDDTGIYTCRAVNEAGSAITSANFIVQG</sequence>
<feature type="compositionally biased region" description="Polar residues" evidence="7">
    <location>
        <begin position="476"/>
        <end position="500"/>
    </location>
</feature>
<feature type="compositionally biased region" description="Basic and acidic residues" evidence="7">
    <location>
        <begin position="411"/>
        <end position="444"/>
    </location>
</feature>
<dbReference type="OrthoDB" id="428111at2759"/>
<dbReference type="GO" id="GO:0005737">
    <property type="term" value="C:cytoplasm"/>
    <property type="evidence" value="ECO:0007669"/>
    <property type="project" value="UniProtKB-SubCell"/>
</dbReference>
<feature type="region of interest" description="Disordered" evidence="7">
    <location>
        <begin position="1045"/>
        <end position="1152"/>
    </location>
</feature>
<dbReference type="InterPro" id="IPR003599">
    <property type="entry name" value="Ig_sub"/>
</dbReference>
<dbReference type="InterPro" id="IPR007110">
    <property type="entry name" value="Ig-like_dom"/>
</dbReference>
<dbReference type="GO" id="GO:0043005">
    <property type="term" value="C:neuron projection"/>
    <property type="evidence" value="ECO:0007669"/>
    <property type="project" value="TreeGrafter"/>
</dbReference>
<dbReference type="Gene3D" id="2.60.40.10">
    <property type="entry name" value="Immunoglobulins"/>
    <property type="match status" value="1"/>
</dbReference>
<proteinExistence type="predicted"/>